<evidence type="ECO:0000313" key="2">
    <source>
        <dbReference type="EMBL" id="GAA2436695.1"/>
    </source>
</evidence>
<name>A0ABN3JQ66_9ACTN</name>
<evidence type="ECO:0000256" key="1">
    <source>
        <dbReference type="SAM" id="MobiDB-lite"/>
    </source>
</evidence>
<dbReference type="Proteomes" id="UP001501231">
    <property type="component" value="Unassembled WGS sequence"/>
</dbReference>
<evidence type="ECO:0008006" key="4">
    <source>
        <dbReference type="Google" id="ProtNLM"/>
    </source>
</evidence>
<comment type="caution">
    <text evidence="2">The sequence shown here is derived from an EMBL/GenBank/DDBJ whole genome shotgun (WGS) entry which is preliminary data.</text>
</comment>
<proteinExistence type="predicted"/>
<keyword evidence="3" id="KW-1185">Reference proteome</keyword>
<dbReference type="EMBL" id="BAAARW010000021">
    <property type="protein sequence ID" value="GAA2436695.1"/>
    <property type="molecule type" value="Genomic_DNA"/>
</dbReference>
<evidence type="ECO:0000313" key="3">
    <source>
        <dbReference type="Proteomes" id="UP001501231"/>
    </source>
</evidence>
<gene>
    <name evidence="2" type="ORF">GCM10010191_59350</name>
</gene>
<protein>
    <recommendedName>
        <fullName evidence="4">XRE family transcriptional regulator</fullName>
    </recommendedName>
</protein>
<organism evidence="2 3">
    <name type="scientific">Actinomadura vinacea</name>
    <dbReference type="NCBI Taxonomy" id="115336"/>
    <lineage>
        <taxon>Bacteria</taxon>
        <taxon>Bacillati</taxon>
        <taxon>Actinomycetota</taxon>
        <taxon>Actinomycetes</taxon>
        <taxon>Streptosporangiales</taxon>
        <taxon>Thermomonosporaceae</taxon>
        <taxon>Actinomadura</taxon>
    </lineage>
</organism>
<sequence length="133" mass="14268">MPDDRAGGTAQRSFISEMRRLRRQAGDPSLPSMHRTSQRLYAEGAITVVLSRSTISDVLSGTKRAKLPSWPWVFGFLETCRAAAAETKLDLETLGSTAEWNAGWQAARAAEDACPSGVGPCRGRICRCGGGSP</sequence>
<reference evidence="2 3" key="1">
    <citation type="journal article" date="2019" name="Int. J. Syst. Evol. Microbiol.">
        <title>The Global Catalogue of Microorganisms (GCM) 10K type strain sequencing project: providing services to taxonomists for standard genome sequencing and annotation.</title>
        <authorList>
            <consortium name="The Broad Institute Genomics Platform"/>
            <consortium name="The Broad Institute Genome Sequencing Center for Infectious Disease"/>
            <person name="Wu L."/>
            <person name="Ma J."/>
        </authorList>
    </citation>
    <scope>NUCLEOTIDE SEQUENCE [LARGE SCALE GENOMIC DNA]</scope>
    <source>
        <strain evidence="2 3">JCM 3325</strain>
    </source>
</reference>
<feature type="region of interest" description="Disordered" evidence="1">
    <location>
        <begin position="1"/>
        <end position="36"/>
    </location>
</feature>
<accession>A0ABN3JQ66</accession>